<keyword evidence="1" id="KW-0732">Signal</keyword>
<proteinExistence type="predicted"/>
<evidence type="ECO:0000313" key="3">
    <source>
        <dbReference type="Proteomes" id="UP000092445"/>
    </source>
</evidence>
<name>A0A1A9ZFP4_GLOPL</name>
<reference evidence="3" key="1">
    <citation type="submission" date="2014-03" db="EMBL/GenBank/DDBJ databases">
        <authorList>
            <person name="Aksoy S."/>
            <person name="Warren W."/>
            <person name="Wilson R.K."/>
        </authorList>
    </citation>
    <scope>NUCLEOTIDE SEQUENCE [LARGE SCALE GENOMIC DNA]</scope>
    <source>
        <strain evidence="3">IAEA</strain>
    </source>
</reference>
<keyword evidence="3" id="KW-1185">Reference proteome</keyword>
<dbReference type="Proteomes" id="UP000092445">
    <property type="component" value="Unassembled WGS sequence"/>
</dbReference>
<evidence type="ECO:0000256" key="1">
    <source>
        <dbReference type="SAM" id="SignalP"/>
    </source>
</evidence>
<protein>
    <submittedName>
        <fullName evidence="2">Uncharacterized protein</fullName>
    </submittedName>
</protein>
<sequence length="136" mass="15383">MDGWMDGWMDGSMAGWLLGLLAGCLVVCVLSGRCGNVRCWFSILCKESDFHMGNALEPKLNESHDDSQTKTIIGIDVFRERKQKALNFKFLRKCVLRDQNFDQVAEFAILLFIECSTVTPSQLCDLLALFLHNTKC</sequence>
<dbReference type="VEuPathDB" id="VectorBase:GPAI013159"/>
<accession>A0A1A9ZFP4</accession>
<evidence type="ECO:0000313" key="2">
    <source>
        <dbReference type="EnsemblMetazoa" id="GPAI013159-PA"/>
    </source>
</evidence>
<reference evidence="2" key="2">
    <citation type="submission" date="2020-05" db="UniProtKB">
        <authorList>
            <consortium name="EnsemblMetazoa"/>
        </authorList>
    </citation>
    <scope>IDENTIFICATION</scope>
    <source>
        <strain evidence="2">IAEA</strain>
    </source>
</reference>
<feature type="signal peptide" evidence="1">
    <location>
        <begin position="1"/>
        <end position="31"/>
    </location>
</feature>
<dbReference type="EnsemblMetazoa" id="GPAI013159-RA">
    <property type="protein sequence ID" value="GPAI013159-PA"/>
    <property type="gene ID" value="GPAI013159"/>
</dbReference>
<organism evidence="2 3">
    <name type="scientific">Glossina pallidipes</name>
    <name type="common">Tsetse fly</name>
    <dbReference type="NCBI Taxonomy" id="7398"/>
    <lineage>
        <taxon>Eukaryota</taxon>
        <taxon>Metazoa</taxon>
        <taxon>Ecdysozoa</taxon>
        <taxon>Arthropoda</taxon>
        <taxon>Hexapoda</taxon>
        <taxon>Insecta</taxon>
        <taxon>Pterygota</taxon>
        <taxon>Neoptera</taxon>
        <taxon>Endopterygota</taxon>
        <taxon>Diptera</taxon>
        <taxon>Brachycera</taxon>
        <taxon>Muscomorpha</taxon>
        <taxon>Hippoboscoidea</taxon>
        <taxon>Glossinidae</taxon>
        <taxon>Glossina</taxon>
    </lineage>
</organism>
<dbReference type="AlphaFoldDB" id="A0A1A9ZFP4"/>
<feature type="chain" id="PRO_5008402848" evidence="1">
    <location>
        <begin position="32"/>
        <end position="136"/>
    </location>
</feature>